<dbReference type="Proteomes" id="UP000053370">
    <property type="component" value="Unassembled WGS sequence"/>
</dbReference>
<evidence type="ECO:0000313" key="3">
    <source>
        <dbReference type="Proteomes" id="UP000053370"/>
    </source>
</evidence>
<dbReference type="InterPro" id="IPR042095">
    <property type="entry name" value="SUMF_sf"/>
</dbReference>
<dbReference type="GO" id="GO:0120147">
    <property type="term" value="F:formylglycine-generating oxidase activity"/>
    <property type="evidence" value="ECO:0007669"/>
    <property type="project" value="TreeGrafter"/>
</dbReference>
<evidence type="ECO:0000259" key="1">
    <source>
        <dbReference type="Pfam" id="PF03781"/>
    </source>
</evidence>
<proteinExistence type="predicted"/>
<dbReference type="InterPro" id="IPR051043">
    <property type="entry name" value="Sulfatase_Mod_Factor_Kinase"/>
</dbReference>
<dbReference type="InterPro" id="IPR016187">
    <property type="entry name" value="CTDL_fold"/>
</dbReference>
<sequence length="337" mass="37657">MDKRKQLLPLTGILILLILLIILITGMVQAIKHGNGFLFIPSFTASPTASFTHTITPTTTLTPINTIDLMRLHTSIAQTIDSNHSKTEAAKTKTLTPTSTLTPVNTVDMSMMETKILFAFFEAQTETAEAIVYTATPSMILNEKGYFEKRKGNDQSIMVRIQEAGKTFWIDKYEVTCQQYSLCVNMGKCDRVTQASEDDDQNLPVVNVNWNQAATYCLWAGKHLITDSEWLTGAGILFNTEYPWGNDSPDQNRVNANLFLEKRVKPGQYPSGMSPYGLMDMLGNVWEWTESSDNLEEQKIRGGSWRTPNNLLGLELSGKMKKTESSIDVGFRCASSQ</sequence>
<dbReference type="Gene3D" id="3.90.1580.10">
    <property type="entry name" value="paralog of FGE (formylglycine-generating enzyme)"/>
    <property type="match status" value="1"/>
</dbReference>
<reference evidence="2" key="1">
    <citation type="journal article" date="2015" name="Genome Announc.">
        <title>Draft Genome Sequence of Anaerolineae Strain TC1, a Novel Isolate from a Methanogenic Wastewater Treatment System.</title>
        <authorList>
            <person name="Matsuura N."/>
            <person name="Tourlousse D.M."/>
            <person name="Sun L."/>
            <person name="Toyonaga M."/>
            <person name="Kuroda K."/>
            <person name="Ohashi A."/>
            <person name="Cruz R."/>
            <person name="Yamaguchi T."/>
            <person name="Sekiguchi Y."/>
        </authorList>
    </citation>
    <scope>NUCLEOTIDE SEQUENCE [LARGE SCALE GENOMIC DNA]</scope>
    <source>
        <strain evidence="2">TC1</strain>
    </source>
</reference>
<dbReference type="AlphaFoldDB" id="A0A0S7BTL7"/>
<dbReference type="PANTHER" id="PTHR23150">
    <property type="entry name" value="SULFATASE MODIFYING FACTOR 1, 2"/>
    <property type="match status" value="1"/>
</dbReference>
<organism evidence="2">
    <name type="scientific">Flexilinea flocculi</name>
    <dbReference type="NCBI Taxonomy" id="1678840"/>
    <lineage>
        <taxon>Bacteria</taxon>
        <taxon>Bacillati</taxon>
        <taxon>Chloroflexota</taxon>
        <taxon>Anaerolineae</taxon>
        <taxon>Anaerolineales</taxon>
        <taxon>Anaerolineaceae</taxon>
        <taxon>Flexilinea</taxon>
    </lineage>
</organism>
<evidence type="ECO:0000313" key="2">
    <source>
        <dbReference type="EMBL" id="GAP41330.1"/>
    </source>
</evidence>
<dbReference type="STRING" id="1678840.ATC1_131315"/>
<feature type="domain" description="Sulfatase-modifying factor enzyme-like" evidence="1">
    <location>
        <begin position="137"/>
        <end position="334"/>
    </location>
</feature>
<name>A0A0S7BTL7_9CHLR</name>
<dbReference type="Pfam" id="PF03781">
    <property type="entry name" value="FGE-sulfatase"/>
    <property type="match status" value="1"/>
</dbReference>
<gene>
    <name evidence="2" type="ORF">ATC1_131315</name>
</gene>
<keyword evidence="3" id="KW-1185">Reference proteome</keyword>
<dbReference type="RefSeq" id="WP_062282307.1">
    <property type="nucleotide sequence ID" value="NZ_DF968181.1"/>
</dbReference>
<dbReference type="PANTHER" id="PTHR23150:SF19">
    <property type="entry name" value="FORMYLGLYCINE-GENERATING ENZYME"/>
    <property type="match status" value="1"/>
</dbReference>
<dbReference type="SUPFAM" id="SSF56436">
    <property type="entry name" value="C-type lectin-like"/>
    <property type="match status" value="1"/>
</dbReference>
<dbReference type="OrthoDB" id="9768004at2"/>
<accession>A0A0S7BTL7</accession>
<dbReference type="InterPro" id="IPR005532">
    <property type="entry name" value="SUMF_dom"/>
</dbReference>
<protein>
    <submittedName>
        <fullName evidence="2">Formylglycine-generating enzyme</fullName>
    </submittedName>
</protein>
<dbReference type="EMBL" id="DF968181">
    <property type="protein sequence ID" value="GAP41330.1"/>
    <property type="molecule type" value="Genomic_DNA"/>
</dbReference>